<dbReference type="InterPro" id="IPR011989">
    <property type="entry name" value="ARM-like"/>
</dbReference>
<feature type="compositionally biased region" description="Acidic residues" evidence="2">
    <location>
        <begin position="554"/>
        <end position="563"/>
    </location>
</feature>
<feature type="compositionally biased region" description="Polar residues" evidence="2">
    <location>
        <begin position="569"/>
        <end position="578"/>
    </location>
</feature>
<dbReference type="InterPro" id="IPR007587">
    <property type="entry name" value="SAPS"/>
</dbReference>
<dbReference type="PANTHER" id="PTHR12634">
    <property type="entry name" value="SIT4 YEAST -ASSOCIATING PROTEIN-RELATED"/>
    <property type="match status" value="1"/>
</dbReference>
<dbReference type="Proteomes" id="UP000694568">
    <property type="component" value="Unplaced"/>
</dbReference>
<dbReference type="PANTHER" id="PTHR12634:SF15">
    <property type="entry name" value="SERINE_THREONINE-PROTEIN PHOSPHATASE 6 REGULATORY SUBUNIT 2"/>
    <property type="match status" value="1"/>
</dbReference>
<dbReference type="InterPro" id="IPR016024">
    <property type="entry name" value="ARM-type_fold"/>
</dbReference>
<feature type="region of interest" description="Disordered" evidence="2">
    <location>
        <begin position="551"/>
        <end position="578"/>
    </location>
</feature>
<dbReference type="GO" id="GO:0005829">
    <property type="term" value="C:cytosol"/>
    <property type="evidence" value="ECO:0007669"/>
    <property type="project" value="TreeGrafter"/>
</dbReference>
<reference evidence="3" key="2">
    <citation type="submission" date="2025-09" db="UniProtKB">
        <authorList>
            <consortium name="Ensembl"/>
        </authorList>
    </citation>
    <scope>IDENTIFICATION</scope>
</reference>
<keyword evidence="4" id="KW-1185">Reference proteome</keyword>
<accession>A0A8C9YSW6</accession>
<proteinExistence type="inferred from homology"/>
<sequence length="578" mass="66383">MFWKFDLHTTSHIDQLLDREDVTLRELMEEDDVLQECKAQNRRLLLFLSQDHCMQELVRLITTEPPADLEERSRFKFPNIACELLTSDVSIINDKLGADDSLLEVLYHFLEQDPPLNPLLASFFSKTIGNLIARKTEQVITFLKKKEGFIGLVLKHIDASAMMDLLLRLISCVEPAPLRQEVLHWLNEEKLVQRLTELIHTGKDEERQSNASQTLCDIIRLSRDQANQMQENMEADPLLAVLESQESVAGLLKNMFEGERSEASIVNGTQVLLTLLETRRSGTVIALHLWILVYWHQNNIGLFSFPLQKSAILTTVGVLEQPLGNARLHVARLVAALLQTNALSICQELCNLSTMDLLLDLFFKYSWNNFLHFQVELCVAAILNHPSSEERPNPGLQNHDGNPCQLVQRILDAWEENDKIQGEGGTRRGNMGHLTRIANMVVQNLEKGPVQSQITDLIKELPEDCRGRWESFVDETLRETNRRNTVELVSTHNMHSSSEDDDMESPFPNDLSLQQAFSDYQIQQMTANFVDQFGFNDEEFSEHDENIKIRQFDDAEEEEDIWEEKEMNYATQAKSRTR</sequence>
<evidence type="ECO:0000313" key="3">
    <source>
        <dbReference type="Ensembl" id="ENSSLUP00000029844.1"/>
    </source>
</evidence>
<protein>
    <submittedName>
        <fullName evidence="3">Protein phosphatase 6, regulatory subunit 2a</fullName>
    </submittedName>
</protein>
<dbReference type="GeneTree" id="ENSGT00390000009899"/>
<dbReference type="SUPFAM" id="SSF48371">
    <property type="entry name" value="ARM repeat"/>
    <property type="match status" value="1"/>
</dbReference>
<organism evidence="3 4">
    <name type="scientific">Sander lucioperca</name>
    <name type="common">Pike-perch</name>
    <name type="synonym">Perca lucioperca</name>
    <dbReference type="NCBI Taxonomy" id="283035"/>
    <lineage>
        <taxon>Eukaryota</taxon>
        <taxon>Metazoa</taxon>
        <taxon>Chordata</taxon>
        <taxon>Craniata</taxon>
        <taxon>Vertebrata</taxon>
        <taxon>Euteleostomi</taxon>
        <taxon>Actinopterygii</taxon>
        <taxon>Neopterygii</taxon>
        <taxon>Teleostei</taxon>
        <taxon>Neoteleostei</taxon>
        <taxon>Acanthomorphata</taxon>
        <taxon>Eupercaria</taxon>
        <taxon>Perciformes</taxon>
        <taxon>Percoidei</taxon>
        <taxon>Percidae</taxon>
        <taxon>Luciopercinae</taxon>
        <taxon>Sander</taxon>
    </lineage>
</organism>
<evidence type="ECO:0000313" key="4">
    <source>
        <dbReference type="Proteomes" id="UP000694568"/>
    </source>
</evidence>
<name>A0A8C9YSW6_SANLU</name>
<dbReference type="Ensembl" id="ENSSLUT00000030792.1">
    <property type="protein sequence ID" value="ENSSLUP00000029844.1"/>
    <property type="gene ID" value="ENSSLUG00000012980.1"/>
</dbReference>
<evidence type="ECO:0000256" key="1">
    <source>
        <dbReference type="ARBA" id="ARBA00006180"/>
    </source>
</evidence>
<evidence type="ECO:0000256" key="2">
    <source>
        <dbReference type="SAM" id="MobiDB-lite"/>
    </source>
</evidence>
<dbReference type="GO" id="GO:0019888">
    <property type="term" value="F:protein phosphatase regulator activity"/>
    <property type="evidence" value="ECO:0007669"/>
    <property type="project" value="TreeGrafter"/>
</dbReference>
<dbReference type="Gene3D" id="1.25.10.10">
    <property type="entry name" value="Leucine-rich Repeat Variant"/>
    <property type="match status" value="1"/>
</dbReference>
<dbReference type="GO" id="GO:0005634">
    <property type="term" value="C:nucleus"/>
    <property type="evidence" value="ECO:0007669"/>
    <property type="project" value="TreeGrafter"/>
</dbReference>
<dbReference type="GO" id="GO:0019903">
    <property type="term" value="F:protein phosphatase binding"/>
    <property type="evidence" value="ECO:0007669"/>
    <property type="project" value="InterPro"/>
</dbReference>
<reference evidence="3" key="1">
    <citation type="submission" date="2025-08" db="UniProtKB">
        <authorList>
            <consortium name="Ensembl"/>
        </authorList>
    </citation>
    <scope>IDENTIFICATION</scope>
</reference>
<dbReference type="Pfam" id="PF04499">
    <property type="entry name" value="SAPS"/>
    <property type="match status" value="2"/>
</dbReference>
<comment type="similarity">
    <text evidence="1">Belongs to the SAPS family.</text>
</comment>
<dbReference type="AlphaFoldDB" id="A0A8C9YSW6"/>